<gene>
    <name evidence="3" type="ORF">CYMTET_37176</name>
</gene>
<evidence type="ECO:0000256" key="1">
    <source>
        <dbReference type="PROSITE-ProRule" id="PRU00175"/>
    </source>
</evidence>
<proteinExistence type="predicted"/>
<keyword evidence="1" id="KW-0863">Zinc-finger</keyword>
<dbReference type="Pfam" id="PF13639">
    <property type="entry name" value="zf-RING_2"/>
    <property type="match status" value="1"/>
</dbReference>
<dbReference type="InterPro" id="IPR047126">
    <property type="entry name" value="RNF141-like"/>
</dbReference>
<dbReference type="InterPro" id="IPR001841">
    <property type="entry name" value="Znf_RING"/>
</dbReference>
<keyword evidence="1" id="KW-0862">Zinc</keyword>
<dbReference type="SUPFAM" id="SSF57850">
    <property type="entry name" value="RING/U-box"/>
    <property type="match status" value="1"/>
</dbReference>
<dbReference type="PANTHER" id="PTHR12109">
    <property type="entry name" value="RING FINGER PROTEIN 141-RELATED"/>
    <property type="match status" value="1"/>
</dbReference>
<dbReference type="InterPro" id="IPR013083">
    <property type="entry name" value="Znf_RING/FYVE/PHD"/>
</dbReference>
<comment type="caution">
    <text evidence="3">The sequence shown here is derived from an EMBL/GenBank/DDBJ whole genome shotgun (WGS) entry which is preliminary data.</text>
</comment>
<sequence length="124" mass="13716">MVELVAAKSTSSANQRWFGTAHESQTEPDDEDVLCCICLDEHNQVATSCGHMFCEKCHDRWRRQNPHCPLCRATLPHSDNGVDDTFILAESVTTPAGWSNDNDDAAPMPYVKLVELIDSLPIGS</sequence>
<accession>A0AAE0CFW8</accession>
<name>A0AAE0CFW8_9CHLO</name>
<dbReference type="GO" id="GO:0008270">
    <property type="term" value="F:zinc ion binding"/>
    <property type="evidence" value="ECO:0007669"/>
    <property type="project" value="UniProtKB-KW"/>
</dbReference>
<dbReference type="PROSITE" id="PS50089">
    <property type="entry name" value="ZF_RING_2"/>
    <property type="match status" value="1"/>
</dbReference>
<evidence type="ECO:0000313" key="4">
    <source>
        <dbReference type="Proteomes" id="UP001190700"/>
    </source>
</evidence>
<evidence type="ECO:0000313" key="3">
    <source>
        <dbReference type="EMBL" id="KAK3253579.1"/>
    </source>
</evidence>
<dbReference type="Proteomes" id="UP001190700">
    <property type="component" value="Unassembled WGS sequence"/>
</dbReference>
<dbReference type="AlphaFoldDB" id="A0AAE0CFW8"/>
<dbReference type="EMBL" id="LGRX02024750">
    <property type="protein sequence ID" value="KAK3253579.1"/>
    <property type="molecule type" value="Genomic_DNA"/>
</dbReference>
<keyword evidence="4" id="KW-1185">Reference proteome</keyword>
<dbReference type="Gene3D" id="3.30.40.10">
    <property type="entry name" value="Zinc/RING finger domain, C3HC4 (zinc finger)"/>
    <property type="match status" value="1"/>
</dbReference>
<organism evidence="3 4">
    <name type="scientific">Cymbomonas tetramitiformis</name>
    <dbReference type="NCBI Taxonomy" id="36881"/>
    <lineage>
        <taxon>Eukaryota</taxon>
        <taxon>Viridiplantae</taxon>
        <taxon>Chlorophyta</taxon>
        <taxon>Pyramimonadophyceae</taxon>
        <taxon>Pyramimonadales</taxon>
        <taxon>Pyramimonadaceae</taxon>
        <taxon>Cymbomonas</taxon>
    </lineage>
</organism>
<feature type="domain" description="RING-type" evidence="2">
    <location>
        <begin position="35"/>
        <end position="72"/>
    </location>
</feature>
<reference evidence="3 4" key="1">
    <citation type="journal article" date="2015" name="Genome Biol. Evol.">
        <title>Comparative Genomics of a Bacterivorous Green Alga Reveals Evolutionary Causalities and Consequences of Phago-Mixotrophic Mode of Nutrition.</title>
        <authorList>
            <person name="Burns J.A."/>
            <person name="Paasch A."/>
            <person name="Narechania A."/>
            <person name="Kim E."/>
        </authorList>
    </citation>
    <scope>NUCLEOTIDE SEQUENCE [LARGE SCALE GENOMIC DNA]</scope>
    <source>
        <strain evidence="3 4">PLY_AMNH</strain>
    </source>
</reference>
<evidence type="ECO:0000259" key="2">
    <source>
        <dbReference type="PROSITE" id="PS50089"/>
    </source>
</evidence>
<keyword evidence="1" id="KW-0479">Metal-binding</keyword>
<protein>
    <recommendedName>
        <fullName evidence="2">RING-type domain-containing protein</fullName>
    </recommendedName>
</protein>